<evidence type="ECO:0000256" key="3">
    <source>
        <dbReference type="ARBA" id="ARBA00022505"/>
    </source>
</evidence>
<dbReference type="PROSITE" id="PS51387">
    <property type="entry name" value="FAD_PCMH"/>
    <property type="match status" value="1"/>
</dbReference>
<dbReference type="FunFam" id="3.30.365.10:FF:000002">
    <property type="entry name" value="Xanthine dehydrogenase oxidase"/>
    <property type="match status" value="1"/>
</dbReference>
<dbReference type="Gene3D" id="3.30.43.10">
    <property type="entry name" value="Uridine Diphospho-n-acetylenolpyruvylglucosamine Reductase, domain 2"/>
    <property type="match status" value="1"/>
</dbReference>
<keyword evidence="10 13" id="KW-0411">Iron-sulfur</keyword>
<feature type="compositionally biased region" description="Low complexity" evidence="15">
    <location>
        <begin position="101"/>
        <end position="110"/>
    </location>
</feature>
<feature type="binding site" evidence="12">
    <location>
        <position position="988"/>
    </location>
    <ligand>
        <name>substrate</name>
    </ligand>
</feature>
<feature type="binding site" evidence="13">
    <location>
        <position position="303"/>
    </location>
    <ligand>
        <name>[2Fe-2S] cluster</name>
        <dbReference type="ChEBI" id="CHEBI:190135"/>
        <label>2</label>
    </ligand>
</feature>
<dbReference type="SUPFAM" id="SSF54292">
    <property type="entry name" value="2Fe-2S ferredoxin-like"/>
    <property type="match status" value="1"/>
</dbReference>
<comment type="cofactor">
    <cofactor evidence="13">
        <name>Mo-molybdopterin</name>
        <dbReference type="ChEBI" id="CHEBI:71302"/>
    </cofactor>
    <text evidence="13">Binds 1 Mo-molybdopterin (Mo-MPT) cofactor per subunit.</text>
</comment>
<dbReference type="InterPro" id="IPR046867">
    <property type="entry name" value="AldOxase/xan_DH_MoCoBD2"/>
</dbReference>
<dbReference type="FunFam" id="3.30.365.10:FF:000001">
    <property type="entry name" value="Xanthine dehydrogenase oxidase"/>
    <property type="match status" value="1"/>
</dbReference>
<dbReference type="InterPro" id="IPR036010">
    <property type="entry name" value="2Fe-2S_ferredoxin-like_sf"/>
</dbReference>
<dbReference type="InterPro" id="IPR016167">
    <property type="entry name" value="FAD-bd_PCMH_sub1"/>
</dbReference>
<dbReference type="FunFam" id="3.30.365.10:FF:000003">
    <property type="entry name" value="Aldehyde oxidase 1"/>
    <property type="match status" value="1"/>
</dbReference>
<dbReference type="PIRSF" id="PIRSF000127">
    <property type="entry name" value="Xanthine_DH"/>
    <property type="match status" value="1"/>
</dbReference>
<feature type="binding site" evidence="12">
    <location>
        <position position="528"/>
    </location>
    <ligand>
        <name>FAD</name>
        <dbReference type="ChEBI" id="CHEBI:57692"/>
    </ligand>
</feature>
<evidence type="ECO:0000256" key="13">
    <source>
        <dbReference type="PIRSR" id="PIRSR000127-3"/>
    </source>
</evidence>
<dbReference type="PROSITE" id="PS00197">
    <property type="entry name" value="2FE2S_FER_1"/>
    <property type="match status" value="1"/>
</dbReference>
<feature type="binding site" evidence="12">
    <location>
        <position position="1066"/>
    </location>
    <ligand>
        <name>substrate</name>
    </ligand>
</feature>
<dbReference type="GO" id="GO:0051537">
    <property type="term" value="F:2 iron, 2 sulfur cluster binding"/>
    <property type="evidence" value="ECO:0007669"/>
    <property type="project" value="UniProtKB-KW"/>
</dbReference>
<dbReference type="Gene3D" id="3.10.20.30">
    <property type="match status" value="1"/>
</dbReference>
<evidence type="ECO:0000256" key="12">
    <source>
        <dbReference type="PIRSR" id="PIRSR000127-2"/>
    </source>
</evidence>
<evidence type="ECO:0000256" key="14">
    <source>
        <dbReference type="SAM" id="Coils"/>
    </source>
</evidence>
<dbReference type="SMART" id="SM01008">
    <property type="entry name" value="Ald_Xan_dh_C"/>
    <property type="match status" value="1"/>
</dbReference>
<evidence type="ECO:0000256" key="7">
    <source>
        <dbReference type="ARBA" id="ARBA00022827"/>
    </source>
</evidence>
<feature type="binding site" evidence="13">
    <location>
        <position position="340"/>
    </location>
    <ligand>
        <name>[2Fe-2S] cluster</name>
        <dbReference type="ChEBI" id="CHEBI:190135"/>
        <label>2</label>
    </ligand>
</feature>
<keyword evidence="9 13" id="KW-0408">Iron</keyword>
<feature type="binding site" evidence="13">
    <location>
        <position position="262"/>
    </location>
    <ligand>
        <name>[2Fe-2S] cluster</name>
        <dbReference type="ChEBI" id="CHEBI:190135"/>
        <label>1</label>
    </ligand>
</feature>
<evidence type="ECO:0000256" key="8">
    <source>
        <dbReference type="ARBA" id="ARBA00023002"/>
    </source>
</evidence>
<evidence type="ECO:0000256" key="4">
    <source>
        <dbReference type="ARBA" id="ARBA00022630"/>
    </source>
</evidence>
<evidence type="ECO:0000256" key="5">
    <source>
        <dbReference type="ARBA" id="ARBA00022714"/>
    </source>
</evidence>
<dbReference type="Gene3D" id="3.30.465.10">
    <property type="match status" value="1"/>
</dbReference>
<dbReference type="InterPro" id="IPR016208">
    <property type="entry name" value="Ald_Oxase/xanthine_DH-like"/>
</dbReference>
<dbReference type="InterPro" id="IPR001041">
    <property type="entry name" value="2Fe-2S_ferredoxin-type"/>
</dbReference>
<proteinExistence type="inferred from homology"/>
<dbReference type="GO" id="GO:0071949">
    <property type="term" value="F:FAD binding"/>
    <property type="evidence" value="ECO:0007669"/>
    <property type="project" value="InterPro"/>
</dbReference>
<dbReference type="GO" id="GO:0016491">
    <property type="term" value="F:oxidoreductase activity"/>
    <property type="evidence" value="ECO:0000318"/>
    <property type="project" value="GO_Central"/>
</dbReference>
<dbReference type="Pfam" id="PF01315">
    <property type="entry name" value="Ald_Xan_dh_C"/>
    <property type="match status" value="1"/>
</dbReference>
<dbReference type="InterPro" id="IPR005107">
    <property type="entry name" value="CO_DH_flav_C"/>
</dbReference>
<dbReference type="InterPro" id="IPR037165">
    <property type="entry name" value="AldOxase/xan_DH_Mopterin-bd_sf"/>
</dbReference>
<feature type="region of interest" description="Disordered" evidence="15">
    <location>
        <begin position="85"/>
        <end position="123"/>
    </location>
</feature>
<feature type="binding site" evidence="12">
    <location>
        <begin position="447"/>
        <end position="454"/>
    </location>
    <ligand>
        <name>FAD</name>
        <dbReference type="ChEBI" id="CHEBI:57692"/>
    </ligand>
</feature>
<evidence type="ECO:0000313" key="17">
    <source>
        <dbReference type="Proteomes" id="UP000005239"/>
    </source>
</evidence>
<keyword evidence="17" id="KW-1185">Reference proteome</keyword>
<keyword evidence="14" id="KW-0175">Coiled coil</keyword>
<dbReference type="InterPro" id="IPR016169">
    <property type="entry name" value="FAD-bd_PCMH_sub2"/>
</dbReference>
<dbReference type="FunFam" id="3.10.20.30:FF:000015">
    <property type="entry name" value="Aldehyde oxidase 1"/>
    <property type="match status" value="1"/>
</dbReference>
<feature type="coiled-coil region" evidence="14">
    <location>
        <begin position="1273"/>
        <end position="1300"/>
    </location>
</feature>
<dbReference type="InterPro" id="IPR002888">
    <property type="entry name" value="2Fe-2S-bd"/>
</dbReference>
<feature type="binding site" evidence="13">
    <location>
        <position position="984"/>
    </location>
    <ligand>
        <name>Mo-molybdopterin</name>
        <dbReference type="ChEBI" id="CHEBI:71302"/>
    </ligand>
    <ligandPart>
        <name>Mo</name>
        <dbReference type="ChEBI" id="CHEBI:28685"/>
    </ligandPart>
</feature>
<keyword evidence="6 13" id="KW-0479">Metal-binding</keyword>
<keyword evidence="4" id="KW-0285">Flavoprotein</keyword>
<feature type="binding site" evidence="13">
    <location>
        <position position="306"/>
    </location>
    <ligand>
        <name>[2Fe-2S] cluster</name>
        <dbReference type="ChEBI" id="CHEBI:190135"/>
        <label>2</label>
    </ligand>
</feature>
<dbReference type="InterPro" id="IPR002346">
    <property type="entry name" value="Mopterin_DH_FAD-bd"/>
</dbReference>
<dbReference type="Pfam" id="PF03450">
    <property type="entry name" value="CO_deh_flav_C"/>
    <property type="match status" value="1"/>
</dbReference>
<dbReference type="GO" id="GO:0005506">
    <property type="term" value="F:iron ion binding"/>
    <property type="evidence" value="ECO:0007669"/>
    <property type="project" value="InterPro"/>
</dbReference>
<feature type="binding site" evidence="13">
    <location>
        <position position="953"/>
    </location>
    <ligand>
        <name>Mo-molybdopterin</name>
        <dbReference type="ChEBI" id="CHEBI:71302"/>
    </ligand>
    <ligandPart>
        <name>Mo</name>
        <dbReference type="ChEBI" id="CHEBI:28685"/>
    </ligandPart>
</feature>
<dbReference type="InterPro" id="IPR036683">
    <property type="entry name" value="CO_DH_flav_C_dom_sf"/>
</dbReference>
<dbReference type="EnsemblMetazoa" id="PPA27494.1">
    <property type="protein sequence ID" value="PPA27494.1"/>
    <property type="gene ID" value="WBGene00117048"/>
</dbReference>
<dbReference type="Gene3D" id="3.30.365.10">
    <property type="entry name" value="Aldehyde oxidase/xanthine dehydrogenase, molybdopterin binding domain"/>
    <property type="match status" value="4"/>
</dbReference>
<evidence type="ECO:0000313" key="16">
    <source>
        <dbReference type="EnsemblMetazoa" id="PPA27494.1"/>
    </source>
</evidence>
<sequence>MEDTKRRRLWNPAVDETMGKEQTSHEQIQSTQIDPRTTAFALTAFAQHHLMQQQQLQQLSTQPNQLQFLFQPYLSMALPLLNAHHNSQQTQKKKTGVRIKSVSPSESTPSKSPPLSTPASYSSSLTPSFNPIVKSALGIHVPNENCCAVCGACFRMFFELFSSLWMPLSSSSSKELRSVSDNKVDDVSLYDTNVLLFYVNGNRVEERMVDPMMTLATYLRDHLRLTGTKIGCNEGGCGACTVMISERDPLSGEIRHFSANSCLMPICGVFGKAVTTVEALGNVKDGRLHAVQERLAKTHGSQCGFCTPGFVMAMYSLLRNTPEPSVQQINEAMQGNLCRCTGYRPILEAFYSFAKADTGDLKVITETGCGLGEKCCKVNGNGNGNLTDLSTCAPYDPTHELIFPPELTLKHTELRNFAMAHDSTVWYQPAHLADLLVLKRLHPHARVISGNSELAVERKFRFIDLPIVINPRQVVELHEFSLDIKRGVYLATGLSLTQMDERIGEYRQQLEEFQSQTLLEAHKMMHWFAGKHVRNVASIAGNIATASPISDLNPLWMASGTTVVLESEERGERELIIDEKFFVGYRKTTIASDEIVKAIWIPLTEKHEHVTAYKQAARREDDIAIVTGAFCTLLDAETQSVKHMRISYGGMAPTTILALRAMEKGKGRRFDWSLLERVTCELASSLVLPAGVPGGMPRYRLALALSFFYKHFLEVARRENITSIPESIESTKIGESIPQDQYSTQSFTEISSGQAEWDAVGRPIPHVSGQKHTTGEAIYYCLHGAFVTSKFASGILESIDASKALSMPGVVAFFDASDVRPGAKIGHGVGDTDVFVEREIRYNGQPLGLIVATDHETARRGANAVVVNATQKKAIVTIEDALDAKSFICPDMHIHSTMAENNGEQVVSDWNKYDRVVEGTIRMGGQEHFYLECHQCVVIPHEDDELEIVASTQCVADVQTEVGKCLGIPRNKIRVSVRRIGGGFGGKESTAPLCAVPAAIAAIKLRRPVRITLERFDDMAISGNRHPFRFDYKVAVDDNGKLVDMNIACLQNAGHTFDLSIGVIHRCMVHLDNVYHFPRVDVIGKLCKTNLASNTAYRGFGGPQGMFATESIMTHVAEQLGMDIDEFREKNMYESSAKTFWGNSLDPCNARRCWDECIEKSDYYNRKQEAAKFNKLNKYRKRGVALTPTKFSIGFGLKHLNQASALVLIYTDGSVLVSHGGMEMGQGLHTKIIQITSRCLGIDATKIHIQDAATDKVPNASPTAASMGSDLNGLAVQNACDQLNERLAELKNEMPEATWEKLVETAYLRMISLSASGFATTPCDPVDFGTGAPGGEMFSYAVYGTAFCEVEIDCLTGDHHLLRTEIVMDVGDSLNPAIDIGQIEGAFIQGYGLFTMEEIKVRPDGVRLSRGPGAYKIPSADDAPRHFSVHLLKGSSNKNSIFSSKVIIFFELLVECGIKGTLEQ</sequence>
<evidence type="ECO:0000256" key="11">
    <source>
        <dbReference type="ARBA" id="ARBA00034078"/>
    </source>
</evidence>
<organism evidence="16 17">
    <name type="scientific">Pristionchus pacificus</name>
    <name type="common">Parasitic nematode worm</name>
    <dbReference type="NCBI Taxonomy" id="54126"/>
    <lineage>
        <taxon>Eukaryota</taxon>
        <taxon>Metazoa</taxon>
        <taxon>Ecdysozoa</taxon>
        <taxon>Nematoda</taxon>
        <taxon>Chromadorea</taxon>
        <taxon>Rhabditida</taxon>
        <taxon>Rhabditina</taxon>
        <taxon>Diplogasteromorpha</taxon>
        <taxon>Diplogasteroidea</taxon>
        <taxon>Neodiplogasteridae</taxon>
        <taxon>Pristionchus</taxon>
    </lineage>
</organism>
<dbReference type="Gene3D" id="3.30.390.50">
    <property type="entry name" value="CO dehydrogenase flavoprotein, C-terminal domain"/>
    <property type="match status" value="1"/>
</dbReference>
<keyword evidence="8" id="KW-0560">Oxidoreductase</keyword>
<dbReference type="Proteomes" id="UP000005239">
    <property type="component" value="Unassembled WGS sequence"/>
</dbReference>
<reference evidence="17" key="1">
    <citation type="journal article" date="2008" name="Nat. Genet.">
        <title>The Pristionchus pacificus genome provides a unique perspective on nematode lifestyle and parasitism.</title>
        <authorList>
            <person name="Dieterich C."/>
            <person name="Clifton S.W."/>
            <person name="Schuster L.N."/>
            <person name="Chinwalla A."/>
            <person name="Delehaunty K."/>
            <person name="Dinkelacker I."/>
            <person name="Fulton L."/>
            <person name="Fulton R."/>
            <person name="Godfrey J."/>
            <person name="Minx P."/>
            <person name="Mitreva M."/>
            <person name="Roeseler W."/>
            <person name="Tian H."/>
            <person name="Witte H."/>
            <person name="Yang S.P."/>
            <person name="Wilson R.K."/>
            <person name="Sommer R.J."/>
        </authorList>
    </citation>
    <scope>NUCLEOTIDE SEQUENCE [LARGE SCALE GENOMIC DNA]</scope>
    <source>
        <strain evidence="17">PS312</strain>
    </source>
</reference>
<dbReference type="SMART" id="SM01092">
    <property type="entry name" value="CO_deh_flav_C"/>
    <property type="match status" value="1"/>
</dbReference>
<feature type="binding site" evidence="13">
    <location>
        <position position="237"/>
    </location>
    <ligand>
        <name>[2Fe-2S] cluster</name>
        <dbReference type="ChEBI" id="CHEBI:190135"/>
        <label>1</label>
    </ligand>
</feature>
<dbReference type="InterPro" id="IPR000674">
    <property type="entry name" value="Ald_Oxase/Xan_DH_a/b"/>
</dbReference>
<dbReference type="Pfam" id="PF00941">
    <property type="entry name" value="FAD_binding_5"/>
    <property type="match status" value="1"/>
</dbReference>
<dbReference type="PANTHER" id="PTHR45444">
    <property type="entry name" value="XANTHINE DEHYDROGENASE"/>
    <property type="match status" value="1"/>
</dbReference>
<feature type="binding site" evidence="13">
    <location>
        <position position="232"/>
    </location>
    <ligand>
        <name>[2Fe-2S] cluster</name>
        <dbReference type="ChEBI" id="CHEBI:190135"/>
        <label>1</label>
    </ligand>
</feature>
<dbReference type="Gene3D" id="3.90.1170.50">
    <property type="entry name" value="Aldehyde oxidase/xanthine dehydrogenase, a/b hammerhead"/>
    <property type="match status" value="1"/>
</dbReference>
<dbReference type="PROSITE" id="PS51085">
    <property type="entry name" value="2FE2S_FER_2"/>
    <property type="match status" value="1"/>
</dbReference>
<dbReference type="SUPFAM" id="SSF56176">
    <property type="entry name" value="FAD-binding/transporter-associated domain-like"/>
    <property type="match status" value="1"/>
</dbReference>
<dbReference type="Pfam" id="PF02738">
    <property type="entry name" value="MoCoBD_1"/>
    <property type="match status" value="1"/>
</dbReference>
<evidence type="ECO:0000256" key="10">
    <source>
        <dbReference type="ARBA" id="ARBA00023014"/>
    </source>
</evidence>
<dbReference type="Pfam" id="PF20256">
    <property type="entry name" value="MoCoBD_2"/>
    <property type="match status" value="1"/>
</dbReference>
<dbReference type="Gene3D" id="1.10.150.120">
    <property type="entry name" value="[2Fe-2S]-binding domain"/>
    <property type="match status" value="1"/>
</dbReference>
<comment type="similarity">
    <text evidence="2">Belongs to the xanthine dehydrogenase family.</text>
</comment>
<dbReference type="InterPro" id="IPR036318">
    <property type="entry name" value="FAD-bd_PCMH-like_sf"/>
</dbReference>
<dbReference type="InterPro" id="IPR008274">
    <property type="entry name" value="AldOxase/xan_DH_MoCoBD1"/>
</dbReference>
<evidence type="ECO:0000256" key="15">
    <source>
        <dbReference type="SAM" id="MobiDB-lite"/>
    </source>
</evidence>
<name>A0A2A6CKJ8_PRIPA</name>
<dbReference type="GO" id="GO:0006145">
    <property type="term" value="P:purine nucleobase catabolic process"/>
    <property type="evidence" value="ECO:0007669"/>
    <property type="project" value="UniProtKB-ARBA"/>
</dbReference>
<evidence type="ECO:0000256" key="1">
    <source>
        <dbReference type="ARBA" id="ARBA00001974"/>
    </source>
</evidence>
<keyword evidence="5 13" id="KW-0001">2Fe-2S</keyword>
<evidence type="ECO:0000256" key="6">
    <source>
        <dbReference type="ARBA" id="ARBA00022723"/>
    </source>
</evidence>
<comment type="cofactor">
    <cofactor evidence="1 12">
        <name>FAD</name>
        <dbReference type="ChEBI" id="CHEBI:57692"/>
    </cofactor>
</comment>
<dbReference type="InterPro" id="IPR036856">
    <property type="entry name" value="Ald_Oxase/Xan_DH_a/b_sf"/>
</dbReference>
<evidence type="ECO:0000256" key="2">
    <source>
        <dbReference type="ARBA" id="ARBA00006849"/>
    </source>
</evidence>
<feature type="region of interest" description="Disordered" evidence="15">
    <location>
        <begin position="1"/>
        <end position="32"/>
    </location>
</feature>
<dbReference type="SUPFAM" id="SSF47741">
    <property type="entry name" value="CO dehydrogenase ISP C-domain like"/>
    <property type="match status" value="1"/>
</dbReference>
<keyword evidence="7 12" id="KW-0274">FAD</keyword>
<dbReference type="SUPFAM" id="SSF54665">
    <property type="entry name" value="CO dehydrogenase molybdoprotein N-domain-like"/>
    <property type="match status" value="1"/>
</dbReference>
<evidence type="ECO:0000256" key="9">
    <source>
        <dbReference type="ARBA" id="ARBA00023004"/>
    </source>
</evidence>
<feature type="binding site" evidence="13">
    <location>
        <position position="338"/>
    </location>
    <ligand>
        <name>[2Fe-2S] cluster</name>
        <dbReference type="ChEBI" id="CHEBI:190135"/>
        <label>2</label>
    </ligand>
</feature>
<dbReference type="Pfam" id="PF01799">
    <property type="entry name" value="Fer2_2"/>
    <property type="match status" value="1"/>
</dbReference>
<feature type="binding site" evidence="13">
    <location>
        <position position="1098"/>
    </location>
    <ligand>
        <name>Mo-molybdopterin</name>
        <dbReference type="ChEBI" id="CHEBI:71302"/>
    </ligand>
    <ligandPart>
        <name>Mo</name>
        <dbReference type="ChEBI" id="CHEBI:28685"/>
    </ligandPart>
</feature>
<protein>
    <recommendedName>
        <fullName evidence="18">Xanthine dehydrogenase</fullName>
    </recommendedName>
</protein>
<dbReference type="FunFam" id="3.30.465.10:FF:000004">
    <property type="entry name" value="Xanthine dehydrogenase/oxidase"/>
    <property type="match status" value="1"/>
</dbReference>
<feature type="binding site" evidence="12">
    <location>
        <position position="1100"/>
    </location>
    <ligand>
        <name>substrate</name>
    </ligand>
</feature>
<gene>
    <name evidence="16" type="primary">WBGene00117048</name>
</gene>
<reference evidence="16" key="2">
    <citation type="submission" date="2022-06" db="UniProtKB">
        <authorList>
            <consortium name="EnsemblMetazoa"/>
        </authorList>
    </citation>
    <scope>IDENTIFICATION</scope>
    <source>
        <strain evidence="16">PS312</strain>
    </source>
</reference>
<feature type="binding site" evidence="12">
    <location>
        <begin position="538"/>
        <end position="542"/>
    </location>
    <ligand>
        <name>FAD</name>
        <dbReference type="ChEBI" id="CHEBI:57692"/>
    </ligand>
</feature>
<evidence type="ECO:0008006" key="18">
    <source>
        <dbReference type="Google" id="ProtNLM"/>
    </source>
</evidence>
<dbReference type="Pfam" id="PF00111">
    <property type="entry name" value="Fer2"/>
    <property type="match status" value="1"/>
</dbReference>
<feature type="binding site" evidence="12">
    <location>
        <position position="614"/>
    </location>
    <ligand>
        <name>FAD</name>
        <dbReference type="ChEBI" id="CHEBI:57692"/>
    </ligand>
</feature>
<feature type="binding site" evidence="13">
    <location>
        <position position="240"/>
    </location>
    <ligand>
        <name>[2Fe-2S] cluster</name>
        <dbReference type="ChEBI" id="CHEBI:190135"/>
        <label>1</label>
    </ligand>
</feature>
<feature type="binding site" evidence="12">
    <location>
        <position position="551"/>
    </location>
    <ligand>
        <name>FAD</name>
        <dbReference type="ChEBI" id="CHEBI:57692"/>
    </ligand>
</feature>
<accession>A0A2A6CKJ8</accession>
<keyword evidence="3 13" id="KW-0500">Molybdenum</keyword>
<dbReference type="InterPro" id="IPR016166">
    <property type="entry name" value="FAD-bd_PCMH"/>
</dbReference>
<comment type="cofactor">
    <cofactor evidence="13">
        <name>[2Fe-2S] cluster</name>
        <dbReference type="ChEBI" id="CHEBI:190135"/>
    </cofactor>
    <text evidence="13">Binds 2 [2Fe-2S] clusters.</text>
</comment>
<accession>A0A8R1UGZ5</accession>
<comment type="cofactor">
    <cofactor evidence="11">
        <name>[2Fe-2S] cluster</name>
        <dbReference type="ChEBI" id="CHEBI:190135"/>
    </cofactor>
</comment>
<feature type="binding site" evidence="13">
    <location>
        <position position="1265"/>
    </location>
    <ligand>
        <name>Mo-molybdopterin</name>
        <dbReference type="ChEBI" id="CHEBI:71302"/>
    </ligand>
    <ligandPart>
        <name>Mo</name>
        <dbReference type="ChEBI" id="CHEBI:28685"/>
    </ligandPart>
</feature>
<dbReference type="GO" id="GO:0004854">
    <property type="term" value="F:xanthine dehydrogenase activity"/>
    <property type="evidence" value="ECO:0007669"/>
    <property type="project" value="UniProtKB-ARBA"/>
</dbReference>
<dbReference type="CDD" id="cd00207">
    <property type="entry name" value="fer2"/>
    <property type="match status" value="1"/>
</dbReference>
<dbReference type="SUPFAM" id="SSF56003">
    <property type="entry name" value="Molybdenum cofactor-binding domain"/>
    <property type="match status" value="1"/>
</dbReference>
<dbReference type="InterPro" id="IPR036884">
    <property type="entry name" value="2Fe-2S-bd_dom_sf"/>
</dbReference>
<dbReference type="SUPFAM" id="SSF55447">
    <property type="entry name" value="CO dehydrogenase flavoprotein C-terminal domain-like"/>
    <property type="match status" value="1"/>
</dbReference>
<dbReference type="InterPro" id="IPR012675">
    <property type="entry name" value="Beta-grasp_dom_sf"/>
</dbReference>
<dbReference type="InterPro" id="IPR006058">
    <property type="entry name" value="2Fe2S_fd_BS"/>
</dbReference>
<dbReference type="PANTHER" id="PTHR45444:SF3">
    <property type="entry name" value="XANTHINE DEHYDROGENASE"/>
    <property type="match status" value="1"/>
</dbReference>